<evidence type="ECO:0000256" key="2">
    <source>
        <dbReference type="ARBA" id="ARBA00022771"/>
    </source>
</evidence>
<keyword evidence="1" id="KW-0479">Metal-binding</keyword>
<dbReference type="PANTHER" id="PTHR31212">
    <property type="entry name" value="ALPHA-KETOGLUTARATE-DEPENDENT DIOXYGENASE ALKB HOMOLOG 3"/>
    <property type="match status" value="1"/>
</dbReference>
<evidence type="ECO:0000313" key="8">
    <source>
        <dbReference type="EMBL" id="OCK83012.1"/>
    </source>
</evidence>
<organism evidence="8 9">
    <name type="scientific">Lepidopterella palustris CBS 459.81</name>
    <dbReference type="NCBI Taxonomy" id="1314670"/>
    <lineage>
        <taxon>Eukaryota</taxon>
        <taxon>Fungi</taxon>
        <taxon>Dikarya</taxon>
        <taxon>Ascomycota</taxon>
        <taxon>Pezizomycotina</taxon>
        <taxon>Dothideomycetes</taxon>
        <taxon>Pleosporomycetidae</taxon>
        <taxon>Mytilinidiales</taxon>
        <taxon>Argynnaceae</taxon>
        <taxon>Lepidopterella</taxon>
    </lineage>
</organism>
<keyword evidence="2 4" id="KW-0863">Zinc-finger</keyword>
<dbReference type="PROSITE" id="PS51999">
    <property type="entry name" value="ZF_GRF"/>
    <property type="match status" value="1"/>
</dbReference>
<dbReference type="InterPro" id="IPR010666">
    <property type="entry name" value="Znf_GRF"/>
</dbReference>
<dbReference type="Proteomes" id="UP000250266">
    <property type="component" value="Unassembled WGS sequence"/>
</dbReference>
<protein>
    <recommendedName>
        <fullName evidence="10">Fe2OG dioxygenase domain-containing protein</fullName>
    </recommendedName>
</protein>
<evidence type="ECO:0000259" key="7">
    <source>
        <dbReference type="PROSITE" id="PS51999"/>
    </source>
</evidence>
<dbReference type="SUPFAM" id="SSF51197">
    <property type="entry name" value="Clavaminate synthase-like"/>
    <property type="match status" value="1"/>
</dbReference>
<dbReference type="PANTHER" id="PTHR31212:SF4">
    <property type="entry name" value="ALPHA-KETOGLUTARATE-DEPENDENT DIOXYGENASE ALKB HOMOLOG 3"/>
    <property type="match status" value="1"/>
</dbReference>
<feature type="domain" description="GRF-type" evidence="7">
    <location>
        <begin position="392"/>
        <end position="437"/>
    </location>
</feature>
<gene>
    <name evidence="8" type="ORF">K432DRAFT_292038</name>
</gene>
<evidence type="ECO:0000259" key="6">
    <source>
        <dbReference type="PROSITE" id="PS51471"/>
    </source>
</evidence>
<evidence type="ECO:0000256" key="5">
    <source>
        <dbReference type="SAM" id="MobiDB-lite"/>
    </source>
</evidence>
<dbReference type="Gene3D" id="2.60.120.590">
    <property type="entry name" value="Alpha-ketoglutarate-dependent dioxygenase AlkB-like"/>
    <property type="match status" value="1"/>
</dbReference>
<dbReference type="InterPro" id="IPR027450">
    <property type="entry name" value="AlkB-like"/>
</dbReference>
<feature type="compositionally biased region" description="Basic residues" evidence="5">
    <location>
        <begin position="1"/>
        <end position="11"/>
    </location>
</feature>
<name>A0A8E2JHZ3_9PEZI</name>
<evidence type="ECO:0000256" key="1">
    <source>
        <dbReference type="ARBA" id="ARBA00022723"/>
    </source>
</evidence>
<dbReference type="EMBL" id="KV744872">
    <property type="protein sequence ID" value="OCK83012.1"/>
    <property type="molecule type" value="Genomic_DNA"/>
</dbReference>
<feature type="compositionally biased region" description="Polar residues" evidence="5">
    <location>
        <begin position="18"/>
        <end position="29"/>
    </location>
</feature>
<proteinExistence type="predicted"/>
<dbReference type="GO" id="GO:0051213">
    <property type="term" value="F:dioxygenase activity"/>
    <property type="evidence" value="ECO:0007669"/>
    <property type="project" value="InterPro"/>
</dbReference>
<evidence type="ECO:0000313" key="9">
    <source>
        <dbReference type="Proteomes" id="UP000250266"/>
    </source>
</evidence>
<evidence type="ECO:0008006" key="10">
    <source>
        <dbReference type="Google" id="ProtNLM"/>
    </source>
</evidence>
<keyword evidence="9" id="KW-1185">Reference proteome</keyword>
<dbReference type="GO" id="GO:0008270">
    <property type="term" value="F:zinc ion binding"/>
    <property type="evidence" value="ECO:0007669"/>
    <property type="project" value="UniProtKB-KW"/>
</dbReference>
<dbReference type="GO" id="GO:0006307">
    <property type="term" value="P:DNA alkylation repair"/>
    <property type="evidence" value="ECO:0007669"/>
    <property type="project" value="InterPro"/>
</dbReference>
<dbReference type="Pfam" id="PF13532">
    <property type="entry name" value="2OG-FeII_Oxy_2"/>
    <property type="match status" value="1"/>
</dbReference>
<dbReference type="InterPro" id="IPR032854">
    <property type="entry name" value="ALKBH3"/>
</dbReference>
<evidence type="ECO:0000256" key="3">
    <source>
        <dbReference type="ARBA" id="ARBA00022833"/>
    </source>
</evidence>
<dbReference type="OrthoDB" id="545910at2759"/>
<dbReference type="AlphaFoldDB" id="A0A8E2JHZ3"/>
<accession>A0A8E2JHZ3</accession>
<feature type="region of interest" description="Disordered" evidence="5">
    <location>
        <begin position="308"/>
        <end position="330"/>
    </location>
</feature>
<sequence length="463" mass="52567">METFISRKRRRLSDTEDNSVSAPTPNQDDTSADDESTDYKLALLASLHPGHDHDILLEALLASEGSVPLALQTLKLKDPQEVSPRKKLATWKGYQASLSSFNIIRKDDASEKNGINKKLLTKKGKTLHLYSPEDIEAHTPCSIIHNFLSPDQADALLLELLEEAPTFQKESFKLFDLVVQSPHTMCFYVDSWNEAESQKTDYVYNGSYIKDVRQTLPEMQKVSAKVQSAVNQEIQRRIHKHYPNGQKLRYQSPDRWKPNAAFVNCYDGGAESVGYHSDQLTYLGPRAVIGSISLGVAREFRVRKIVPRDDDDGAKGKDKTADGSRADEEGQISIHLPHNSLLVMHAEMQEEWKHSIAPALAIDPHPIARNKRINITYRCYKDSLHPRFTPKCKCGIPTVLRCVQKKKENRGRYMWMCHANYTPGKEGCSFFQWAEFDDNGEPPWAKKAKETRGNNETQKAHYT</sequence>
<dbReference type="InterPro" id="IPR037151">
    <property type="entry name" value="AlkB-like_sf"/>
</dbReference>
<feature type="region of interest" description="Disordered" evidence="5">
    <location>
        <begin position="1"/>
        <end position="35"/>
    </location>
</feature>
<feature type="compositionally biased region" description="Basic and acidic residues" evidence="5">
    <location>
        <begin position="308"/>
        <end position="328"/>
    </location>
</feature>
<dbReference type="Pfam" id="PF06839">
    <property type="entry name" value="Zn_ribbon_GRF"/>
    <property type="match status" value="1"/>
</dbReference>
<evidence type="ECO:0000256" key="4">
    <source>
        <dbReference type="PROSITE-ProRule" id="PRU01343"/>
    </source>
</evidence>
<feature type="domain" description="Fe2OG dioxygenase" evidence="6">
    <location>
        <begin position="257"/>
        <end position="381"/>
    </location>
</feature>
<dbReference type="PROSITE" id="PS51471">
    <property type="entry name" value="FE2OG_OXY"/>
    <property type="match status" value="1"/>
</dbReference>
<dbReference type="FunFam" id="2.60.120.590:FF:000010">
    <property type="entry name" value="GRF zinc finger domain protein"/>
    <property type="match status" value="1"/>
</dbReference>
<dbReference type="InterPro" id="IPR005123">
    <property type="entry name" value="Oxoglu/Fe-dep_dioxygenase_dom"/>
</dbReference>
<reference evidence="8 9" key="1">
    <citation type="journal article" date="2016" name="Nat. Commun.">
        <title>Ectomycorrhizal ecology is imprinted in the genome of the dominant symbiotic fungus Cenococcum geophilum.</title>
        <authorList>
            <consortium name="DOE Joint Genome Institute"/>
            <person name="Peter M."/>
            <person name="Kohler A."/>
            <person name="Ohm R.A."/>
            <person name="Kuo A."/>
            <person name="Krutzmann J."/>
            <person name="Morin E."/>
            <person name="Arend M."/>
            <person name="Barry K.W."/>
            <person name="Binder M."/>
            <person name="Choi C."/>
            <person name="Clum A."/>
            <person name="Copeland A."/>
            <person name="Grisel N."/>
            <person name="Haridas S."/>
            <person name="Kipfer T."/>
            <person name="LaButti K."/>
            <person name="Lindquist E."/>
            <person name="Lipzen A."/>
            <person name="Maire R."/>
            <person name="Meier B."/>
            <person name="Mihaltcheva S."/>
            <person name="Molinier V."/>
            <person name="Murat C."/>
            <person name="Poggeler S."/>
            <person name="Quandt C.A."/>
            <person name="Sperisen C."/>
            <person name="Tritt A."/>
            <person name="Tisserant E."/>
            <person name="Crous P.W."/>
            <person name="Henrissat B."/>
            <person name="Nehls U."/>
            <person name="Egli S."/>
            <person name="Spatafora J.W."/>
            <person name="Grigoriev I.V."/>
            <person name="Martin F.M."/>
        </authorList>
    </citation>
    <scope>NUCLEOTIDE SEQUENCE [LARGE SCALE GENOMIC DNA]</scope>
    <source>
        <strain evidence="8 9">CBS 459.81</strain>
    </source>
</reference>
<feature type="region of interest" description="Disordered" evidence="5">
    <location>
        <begin position="442"/>
        <end position="463"/>
    </location>
</feature>
<keyword evidence="3" id="KW-0862">Zinc</keyword>